<evidence type="ECO:0000259" key="5">
    <source>
        <dbReference type="Pfam" id="PF02463"/>
    </source>
</evidence>
<keyword evidence="3 4" id="KW-0175">Coiled coil</keyword>
<dbReference type="PANTHER" id="PTHR45916:SF1">
    <property type="entry name" value="STRUCTURAL MAINTENANCE OF CHROMOSOMES PROTEIN 5"/>
    <property type="match status" value="1"/>
</dbReference>
<keyword evidence="7" id="KW-1185">Reference proteome</keyword>
<feature type="coiled-coil region" evidence="4">
    <location>
        <begin position="628"/>
        <end position="676"/>
    </location>
</feature>
<dbReference type="Gene3D" id="3.40.50.300">
    <property type="entry name" value="P-loop containing nucleotide triphosphate hydrolases"/>
    <property type="match status" value="2"/>
</dbReference>
<feature type="coiled-coil region" evidence="4">
    <location>
        <begin position="819"/>
        <end position="880"/>
    </location>
</feature>
<dbReference type="Pfam" id="PF02463">
    <property type="entry name" value="SMC_N"/>
    <property type="match status" value="1"/>
</dbReference>
<dbReference type="PANTHER" id="PTHR45916">
    <property type="entry name" value="STRUCTURAL MAINTENANCE OF CHROMOSOMES PROTEIN 5"/>
    <property type="match status" value="1"/>
</dbReference>
<dbReference type="GO" id="GO:0030915">
    <property type="term" value="C:Smc5-Smc6 complex"/>
    <property type="evidence" value="ECO:0007669"/>
    <property type="project" value="TreeGrafter"/>
</dbReference>
<evidence type="ECO:0000256" key="2">
    <source>
        <dbReference type="ARBA" id="ARBA00018687"/>
    </source>
</evidence>
<feature type="coiled-coil region" evidence="4">
    <location>
        <begin position="750"/>
        <end position="784"/>
    </location>
</feature>
<dbReference type="GO" id="GO:0000724">
    <property type="term" value="P:double-strand break repair via homologous recombination"/>
    <property type="evidence" value="ECO:0007669"/>
    <property type="project" value="TreeGrafter"/>
</dbReference>
<comment type="similarity">
    <text evidence="1">Belongs to the SMC family. SMC5 subfamily.</text>
</comment>
<gene>
    <name evidence="6" type="primary">Smc5</name>
    <name evidence="6" type="ORF">FJT64_006873</name>
</gene>
<evidence type="ECO:0000256" key="4">
    <source>
        <dbReference type="SAM" id="Coils"/>
    </source>
</evidence>
<dbReference type="InterPro" id="IPR027417">
    <property type="entry name" value="P-loop_NTPase"/>
</dbReference>
<dbReference type="Proteomes" id="UP000440578">
    <property type="component" value="Unassembled WGS sequence"/>
</dbReference>
<evidence type="ECO:0000313" key="7">
    <source>
        <dbReference type="Proteomes" id="UP000440578"/>
    </source>
</evidence>
<dbReference type="GO" id="GO:0005634">
    <property type="term" value="C:nucleus"/>
    <property type="evidence" value="ECO:0007669"/>
    <property type="project" value="TreeGrafter"/>
</dbReference>
<protein>
    <recommendedName>
        <fullName evidence="2">Structural maintenance of chromosomes protein 5</fullName>
    </recommendedName>
</protein>
<dbReference type="AlphaFoldDB" id="A0A6A4VPT2"/>
<comment type="caution">
    <text evidence="6">The sequence shown here is derived from an EMBL/GenBank/DDBJ whole genome shotgun (WGS) entry which is preliminary data.</text>
</comment>
<dbReference type="SUPFAM" id="SSF52540">
    <property type="entry name" value="P-loop containing nucleoside triphosphate hydrolases"/>
    <property type="match status" value="2"/>
</dbReference>
<reference evidence="6 7" key="1">
    <citation type="submission" date="2019-07" db="EMBL/GenBank/DDBJ databases">
        <title>Draft genome assembly of a fouling barnacle, Amphibalanus amphitrite (Darwin, 1854): The first reference genome for Thecostraca.</title>
        <authorList>
            <person name="Kim W."/>
        </authorList>
    </citation>
    <scope>NUCLEOTIDE SEQUENCE [LARGE SCALE GENOMIC DNA]</scope>
    <source>
        <strain evidence="6">SNU_AA5</strain>
        <tissue evidence="6">Soma without cirri and trophi</tissue>
    </source>
</reference>
<dbReference type="EMBL" id="VIIS01001605">
    <property type="protein sequence ID" value="KAF0295653.1"/>
    <property type="molecule type" value="Genomic_DNA"/>
</dbReference>
<feature type="coiled-coil region" evidence="4">
    <location>
        <begin position="184"/>
        <end position="211"/>
    </location>
</feature>
<sequence length="1063" mass="121045">MASTAETEEETFSRGAVVRIKLRNFLTYDEVTVNPGPRLNLLIGPNGSGKSTVVAALVLGLAGSPQILGRAPQLSLYVKEGTQEGFIELELFDPNGNQVISRTIRGNHSTWALNGEKVKEERVKRVVADLNIQVDNLCQILPQERVQDFVKMNAQALLEGTEKAVGYAGMHEDHVFLKDKDSTKELLTRQVAEHRSKLGEVEENIETLQVSVDNDMKRKKFERTAARLRDRREWLKYELARTETARLRKVKEDAETELNEAKRALEPRRQRLALCEKEEKSFQLKLDTCNAQLRDERKAMEVQNKQAKKYEVEIENFIQKQEERETREQERQQREAGLRQKLETVLRDLANAEDPGPALEAEIRDCNAAVKQLSAGVGRCQDEQEAANREYSELQGRVNGLKEGLRRVQSVTDQKLELLQRRNRDAYNAVLWLRQNRDKFAHPIHEPMILLLDVDDVRMAKYVQAAVPWTDLLAFTCETRADMNLFLQELREHQRLRVSCVLSDPAVSLDSLRPQRTQEQLRQLGFQGTVGDLFRAPDAVRRYLYKTHKLHNIPVADVDGEAATRVLRATQGQQGLNSYMIGDLKYRSGQSQYGSRLPWTSTEPLARPDQLFTLTADTARERELCGLIEEAQRRQEELGGVREAAQARLTELNGRLEQARRAIRELTARRDNRRMLEGRRNTTEQSLRECERASCDLAAEARQTASKIGGCLDQLANVQKQLLAACRACQALELRGEVVRAQLDLSKRRTSEARRDLSEASESLQQLQENVREAVDAFDAQKRESKRLRVAALKQMKLEDDNKLDEALRRRFNGLPTTLAELETNLQEAEARADMLSTDDGAVRRYHQLKESQSNLLTALKQRENELERLETNVQERRTRWLNDLNEIVTEVNKYFGQFLREMGCAGEVALFVPENGRAAEYGISIKVKYRASEQLCELSATHHSGGERSVATMLYVMALQHLKRTSVPFHCVDEINQGMDARNERRVFELVVRAACRSGGAQYFLVTPKLLPKLQYPEHGLTVLCVFSPVVGKSEECDIQKYIQRKRRAVAAAAAAAARGLH</sequence>
<accession>A0A6A4VPT2</accession>
<evidence type="ECO:0000256" key="1">
    <source>
        <dbReference type="ARBA" id="ARBA00010171"/>
    </source>
</evidence>
<feature type="coiled-coil region" evidence="4">
    <location>
        <begin position="237"/>
        <end position="320"/>
    </location>
</feature>
<feature type="domain" description="RecF/RecN/SMC N-terminal" evidence="5">
    <location>
        <begin position="17"/>
        <end position="1008"/>
    </location>
</feature>
<dbReference type="GO" id="GO:0003697">
    <property type="term" value="F:single-stranded DNA binding"/>
    <property type="evidence" value="ECO:0007669"/>
    <property type="project" value="TreeGrafter"/>
</dbReference>
<evidence type="ECO:0000313" key="6">
    <source>
        <dbReference type="EMBL" id="KAF0295653.1"/>
    </source>
</evidence>
<name>A0A6A4VPT2_AMPAM</name>
<dbReference type="InterPro" id="IPR003395">
    <property type="entry name" value="RecF/RecN/SMC_N"/>
</dbReference>
<organism evidence="6 7">
    <name type="scientific">Amphibalanus amphitrite</name>
    <name type="common">Striped barnacle</name>
    <name type="synonym">Balanus amphitrite</name>
    <dbReference type="NCBI Taxonomy" id="1232801"/>
    <lineage>
        <taxon>Eukaryota</taxon>
        <taxon>Metazoa</taxon>
        <taxon>Ecdysozoa</taxon>
        <taxon>Arthropoda</taxon>
        <taxon>Crustacea</taxon>
        <taxon>Multicrustacea</taxon>
        <taxon>Cirripedia</taxon>
        <taxon>Thoracica</taxon>
        <taxon>Thoracicalcarea</taxon>
        <taxon>Balanomorpha</taxon>
        <taxon>Balanoidea</taxon>
        <taxon>Balanidae</taxon>
        <taxon>Amphibalaninae</taxon>
        <taxon>Amphibalanus</taxon>
    </lineage>
</organism>
<proteinExistence type="inferred from homology"/>
<evidence type="ECO:0000256" key="3">
    <source>
        <dbReference type="ARBA" id="ARBA00023054"/>
    </source>
</evidence>
<dbReference type="OrthoDB" id="10254973at2759"/>